<organism evidence="10 11">
    <name type="scientific">Aspergillus candidus</name>
    <dbReference type="NCBI Taxonomy" id="41067"/>
    <lineage>
        <taxon>Eukaryota</taxon>
        <taxon>Fungi</taxon>
        <taxon>Dikarya</taxon>
        <taxon>Ascomycota</taxon>
        <taxon>Pezizomycotina</taxon>
        <taxon>Eurotiomycetes</taxon>
        <taxon>Eurotiomycetidae</taxon>
        <taxon>Eurotiales</taxon>
        <taxon>Aspergillaceae</taxon>
        <taxon>Aspergillus</taxon>
        <taxon>Aspergillus subgen. Circumdati</taxon>
    </lineage>
</organism>
<dbReference type="Pfam" id="PF01926">
    <property type="entry name" value="MMR_HSR1"/>
    <property type="match status" value="1"/>
</dbReference>
<dbReference type="CDD" id="cd01858">
    <property type="entry name" value="NGP_1"/>
    <property type="match status" value="1"/>
</dbReference>
<evidence type="ECO:0000256" key="3">
    <source>
        <dbReference type="ARBA" id="ARBA00022127"/>
    </source>
</evidence>
<keyword evidence="11" id="KW-1185">Reference proteome</keyword>
<sequence>MGTGKKERSRKDRQGKTGDGMANVTVKGENFYRDAKKVKTLNMFKEGKAQRDSEGNITKAASYQSRDAPVARIEPNRKWFGNTRVISQEALSSFREAVAERSSDPYSVLLKTNKLPMSLIRDNTGTVNGLKQHQAKMAIETSPYNDTFGPKAQRKRVKLGVASLEDLAGETSKVQEAYAEKHDQEKNDDGSFMVNADVGHIVDDFTTAPVARESVFLKGQSKRIWNELYKVIDSSDVVIHVLDARDPEGTRCRSVEKYIREEAPHKHLIFVVNKCDLVPTGVAAAWVRHLSKDRPTLAFHASITNSFGKGSLIQLLRQFSSLHSDRKQIQVGFIGYPNSGKSSIINTLRKKKVCTVAPIPGETKVWQYITLMKRIYLIDCPGVVPPNPNDSPEDILLRGVVRVENVENPEQYIPAILKRVQPRHLERTYGIKEPADAIEFLTLLARKGGKLLRGAEPDLDGVAKSVINDFLRGKIPWFTPPPFNPAEKGEKIEGREGKLGEMRRKRKVEDTVSEEVDNSEQTSAKAGSEDEEFGGLDSDDDSIANLEVSDVESGEEND</sequence>
<accession>A0A2I2FGS3</accession>
<evidence type="ECO:0000256" key="5">
    <source>
        <dbReference type="ARBA" id="ARBA00023134"/>
    </source>
</evidence>
<evidence type="ECO:0000256" key="7">
    <source>
        <dbReference type="RuleBase" id="RU364023"/>
    </source>
</evidence>
<dbReference type="OrthoDB" id="444945at2759"/>
<feature type="compositionally biased region" description="Acidic residues" evidence="8">
    <location>
        <begin position="529"/>
        <end position="542"/>
    </location>
</feature>
<evidence type="ECO:0000256" key="6">
    <source>
        <dbReference type="ARBA" id="ARBA00023242"/>
    </source>
</evidence>
<dbReference type="PANTHER" id="PTHR11089">
    <property type="entry name" value="GTP-BINDING PROTEIN-RELATED"/>
    <property type="match status" value="1"/>
</dbReference>
<dbReference type="SUPFAM" id="SSF52540">
    <property type="entry name" value="P-loop containing nucleoside triphosphate hydrolases"/>
    <property type="match status" value="1"/>
</dbReference>
<comment type="subcellular location">
    <subcellularLocation>
        <location evidence="2 7">Nucleus</location>
        <location evidence="2 7">Nucleolus</location>
    </subcellularLocation>
</comment>
<feature type="domain" description="CP-type G" evidence="9">
    <location>
        <begin position="225"/>
        <end position="386"/>
    </location>
</feature>
<dbReference type="InterPro" id="IPR023179">
    <property type="entry name" value="GTP-bd_ortho_bundle_sf"/>
</dbReference>
<dbReference type="PANTHER" id="PTHR11089:SF9">
    <property type="entry name" value="NUCLEOLAR GTP-BINDING PROTEIN 2"/>
    <property type="match status" value="1"/>
</dbReference>
<dbReference type="InterPro" id="IPR030378">
    <property type="entry name" value="G_CP_dom"/>
</dbReference>
<feature type="region of interest" description="Disordered" evidence="8">
    <location>
        <begin position="481"/>
        <end position="558"/>
    </location>
</feature>
<dbReference type="PROSITE" id="PS51721">
    <property type="entry name" value="G_CP"/>
    <property type="match status" value="1"/>
</dbReference>
<reference evidence="10 11" key="1">
    <citation type="submission" date="2017-12" db="EMBL/GenBank/DDBJ databases">
        <authorList>
            <consortium name="DOE Joint Genome Institute"/>
            <person name="Haridas S."/>
            <person name="Kjaerbolling I."/>
            <person name="Vesth T.C."/>
            <person name="Frisvad J.C."/>
            <person name="Nybo J.L."/>
            <person name="Theobald S."/>
            <person name="Kuo A."/>
            <person name="Bowyer P."/>
            <person name="Matsuda Y."/>
            <person name="Mondo S."/>
            <person name="Lyhne E.K."/>
            <person name="Kogle M.E."/>
            <person name="Clum A."/>
            <person name="Lipzen A."/>
            <person name="Salamov A."/>
            <person name="Ngan C.Y."/>
            <person name="Daum C."/>
            <person name="Chiniquy J."/>
            <person name="Barry K."/>
            <person name="LaButti K."/>
            <person name="Simmons B.A."/>
            <person name="Magnuson J.K."/>
            <person name="Mortensen U.H."/>
            <person name="Larsen T.O."/>
            <person name="Grigoriev I.V."/>
            <person name="Baker S.E."/>
            <person name="Andersen M.R."/>
            <person name="Nordberg H.P."/>
            <person name="Cantor M.N."/>
            <person name="Hua S.X."/>
        </authorList>
    </citation>
    <scope>NUCLEOTIDE SEQUENCE [LARGE SCALE GENOMIC DNA]</scope>
    <source>
        <strain evidence="10 11">CBS 102.13</strain>
    </source>
</reference>
<dbReference type="InterPro" id="IPR024929">
    <property type="entry name" value="GNL2_CP_dom"/>
</dbReference>
<keyword evidence="4 7" id="KW-0547">Nucleotide-binding</keyword>
<evidence type="ECO:0000256" key="4">
    <source>
        <dbReference type="ARBA" id="ARBA00022741"/>
    </source>
</evidence>
<dbReference type="Pfam" id="PF08153">
    <property type="entry name" value="NGP1NT"/>
    <property type="match status" value="1"/>
</dbReference>
<feature type="region of interest" description="Disordered" evidence="8">
    <location>
        <begin position="1"/>
        <end position="23"/>
    </location>
</feature>
<dbReference type="FunFam" id="3.40.50.300:FF:000559">
    <property type="entry name" value="Nuclear/nucleolar GTPase 2"/>
    <property type="match status" value="1"/>
</dbReference>
<dbReference type="RefSeq" id="XP_024673848.1">
    <property type="nucleotide sequence ID" value="XM_024820011.1"/>
</dbReference>
<dbReference type="GO" id="GO:0005730">
    <property type="term" value="C:nucleolus"/>
    <property type="evidence" value="ECO:0007669"/>
    <property type="project" value="UniProtKB-SubCell"/>
</dbReference>
<dbReference type="STRING" id="41067.A0A2I2FGS3"/>
<dbReference type="Gene3D" id="3.40.50.300">
    <property type="entry name" value="P-loop containing nucleotide triphosphate hydrolases"/>
    <property type="match status" value="1"/>
</dbReference>
<comment type="function">
    <text evidence="1 7">GTPase that associates with pre-60S ribosomal subunits in the nucleolus and is required for their nuclear export and maturation.</text>
</comment>
<dbReference type="PRINTS" id="PR00326">
    <property type="entry name" value="GTP1OBG"/>
</dbReference>
<evidence type="ECO:0000313" key="10">
    <source>
        <dbReference type="EMBL" id="PLB39836.1"/>
    </source>
</evidence>
<feature type="compositionally biased region" description="Acidic residues" evidence="8">
    <location>
        <begin position="549"/>
        <end position="558"/>
    </location>
</feature>
<comment type="similarity">
    <text evidence="7">Belongs to the TRAFAC class YlqF/YawG GTPase family. NOG2 subfamily.</text>
</comment>
<feature type="compositionally biased region" description="Basic and acidic residues" evidence="8">
    <location>
        <begin position="1"/>
        <end position="16"/>
    </location>
</feature>
<feature type="compositionally biased region" description="Basic and acidic residues" evidence="8">
    <location>
        <begin position="487"/>
        <end position="510"/>
    </location>
</feature>
<dbReference type="InterPro" id="IPR050755">
    <property type="entry name" value="TRAFAC_YlqF/YawG_RiboMat"/>
</dbReference>
<evidence type="ECO:0000256" key="8">
    <source>
        <dbReference type="SAM" id="MobiDB-lite"/>
    </source>
</evidence>
<dbReference type="EMBL" id="KZ559127">
    <property type="protein sequence ID" value="PLB39836.1"/>
    <property type="molecule type" value="Genomic_DNA"/>
</dbReference>
<protein>
    <recommendedName>
        <fullName evidence="3 7">Nucleolar GTP-binding protein 2</fullName>
    </recommendedName>
</protein>
<evidence type="ECO:0000313" key="11">
    <source>
        <dbReference type="Proteomes" id="UP000234585"/>
    </source>
</evidence>
<dbReference type="InterPro" id="IPR006073">
    <property type="entry name" value="GTP-bd"/>
</dbReference>
<evidence type="ECO:0000256" key="2">
    <source>
        <dbReference type="ARBA" id="ARBA00004604"/>
    </source>
</evidence>
<dbReference type="GeneID" id="36527171"/>
<evidence type="ECO:0000256" key="1">
    <source>
        <dbReference type="ARBA" id="ARBA00003892"/>
    </source>
</evidence>
<dbReference type="AlphaFoldDB" id="A0A2I2FGS3"/>
<dbReference type="Proteomes" id="UP000234585">
    <property type="component" value="Unassembled WGS sequence"/>
</dbReference>
<proteinExistence type="inferred from homology"/>
<gene>
    <name evidence="10" type="ORF">BDW47DRAFT_8434</name>
</gene>
<dbReference type="Gene3D" id="1.10.1580.10">
    <property type="match status" value="1"/>
</dbReference>
<dbReference type="InterPro" id="IPR027417">
    <property type="entry name" value="P-loop_NTPase"/>
</dbReference>
<dbReference type="GO" id="GO:0005525">
    <property type="term" value="F:GTP binding"/>
    <property type="evidence" value="ECO:0007669"/>
    <property type="project" value="UniProtKB-KW"/>
</dbReference>
<keyword evidence="6 7" id="KW-0539">Nucleus</keyword>
<dbReference type="InterPro" id="IPR012971">
    <property type="entry name" value="NOG2_N_dom"/>
</dbReference>
<keyword evidence="5 7" id="KW-0342">GTP-binding</keyword>
<name>A0A2I2FGS3_ASPCN</name>
<evidence type="ECO:0000259" key="9">
    <source>
        <dbReference type="PROSITE" id="PS51721"/>
    </source>
</evidence>